<sequence length="236" mass="25410">MKIFKSTAVSVCLAIVGLGSSATTLANNNFSGPYIGVETAYIHANDKGKEYDANGLNGYTQNLKPDGMGVGILGGYNWALGSKAIAGLEVGYDHYREADAISGQNFNGSLDCAVTSCEFKTDIKQSLSAVGRLGYLVTNNMLVYGLFGYSSAEIQRSLNVVGEGNTSSETHKKWQDGWVAGAGVEYLASKNVSVKLEYRYTDLGNAKYRAAAWGGGYTEKFDYTQDQVLLGVNYRF</sequence>
<keyword evidence="2 4" id="KW-0732">Signal</keyword>
<evidence type="ECO:0000313" key="7">
    <source>
        <dbReference type="Proteomes" id="UP000018418"/>
    </source>
</evidence>
<dbReference type="OrthoDB" id="6823661at2"/>
<feature type="domain" description="Outer membrane protein beta-barrel" evidence="5">
    <location>
        <begin position="13"/>
        <end position="236"/>
    </location>
</feature>
<evidence type="ECO:0000313" key="6">
    <source>
        <dbReference type="EMBL" id="ESK51235.1"/>
    </source>
</evidence>
<dbReference type="Proteomes" id="UP000018418">
    <property type="component" value="Unassembled WGS sequence"/>
</dbReference>
<dbReference type="HOGENOM" id="CLU_1173439_0_0_6"/>
<dbReference type="InterPro" id="IPR027385">
    <property type="entry name" value="Beta-barrel_OMP"/>
</dbReference>
<feature type="chain" id="PRO_5004709842" description="Outer membrane protein beta-barrel domain-containing protein" evidence="4">
    <location>
        <begin position="27"/>
        <end position="236"/>
    </location>
</feature>
<dbReference type="RefSeq" id="WP_004900294.1">
    <property type="nucleotide sequence ID" value="NZ_BBTI01000002.1"/>
</dbReference>
<keyword evidence="3" id="KW-0472">Membrane</keyword>
<organism evidence="6 7">
    <name type="scientific">Acinetobacter brisouii CIP 110357</name>
    <dbReference type="NCBI Taxonomy" id="1341683"/>
    <lineage>
        <taxon>Bacteria</taxon>
        <taxon>Pseudomonadati</taxon>
        <taxon>Pseudomonadota</taxon>
        <taxon>Gammaproteobacteria</taxon>
        <taxon>Moraxellales</taxon>
        <taxon>Moraxellaceae</taxon>
        <taxon>Acinetobacter</taxon>
    </lineage>
</organism>
<dbReference type="EMBL" id="AYEU01000006">
    <property type="protein sequence ID" value="ESK51235.1"/>
    <property type="molecule type" value="Genomic_DNA"/>
</dbReference>
<evidence type="ECO:0000256" key="3">
    <source>
        <dbReference type="ARBA" id="ARBA00023136"/>
    </source>
</evidence>
<evidence type="ECO:0000256" key="2">
    <source>
        <dbReference type="ARBA" id="ARBA00022729"/>
    </source>
</evidence>
<comment type="subcellular location">
    <subcellularLocation>
        <location evidence="1">Membrane</location>
    </subcellularLocation>
</comment>
<dbReference type="InterPro" id="IPR051692">
    <property type="entry name" value="OMP-like"/>
</dbReference>
<name>V2URH6_9GAMM</name>
<gene>
    <name evidence="6" type="ORF">P255_01742</name>
</gene>
<keyword evidence="7" id="KW-1185">Reference proteome</keyword>
<feature type="signal peptide" evidence="4">
    <location>
        <begin position="1"/>
        <end position="26"/>
    </location>
</feature>
<proteinExistence type="predicted"/>
<dbReference type="InterPro" id="IPR011250">
    <property type="entry name" value="OMP/PagP_B-barrel"/>
</dbReference>
<protein>
    <recommendedName>
        <fullName evidence="5">Outer membrane protein beta-barrel domain-containing protein</fullName>
    </recommendedName>
</protein>
<comment type="caution">
    <text evidence="6">The sequence shown here is derived from an EMBL/GenBank/DDBJ whole genome shotgun (WGS) entry which is preliminary data.</text>
</comment>
<dbReference type="Pfam" id="PF13505">
    <property type="entry name" value="OMP_b-brl"/>
    <property type="match status" value="1"/>
</dbReference>
<dbReference type="Gene3D" id="2.40.160.20">
    <property type="match status" value="1"/>
</dbReference>
<accession>V2URH6</accession>
<evidence type="ECO:0000259" key="5">
    <source>
        <dbReference type="Pfam" id="PF13505"/>
    </source>
</evidence>
<evidence type="ECO:0000256" key="4">
    <source>
        <dbReference type="SAM" id="SignalP"/>
    </source>
</evidence>
<evidence type="ECO:0000256" key="1">
    <source>
        <dbReference type="ARBA" id="ARBA00004370"/>
    </source>
</evidence>
<dbReference type="PATRIC" id="fig|1341683.3.peg.1729"/>
<reference evidence="6 7" key="1">
    <citation type="submission" date="2013-10" db="EMBL/GenBank/DDBJ databases">
        <title>The Genome Sequence of Acinetobacter brisouii CIP 110357.</title>
        <authorList>
            <consortium name="The Broad Institute Genomics Platform"/>
            <consortium name="The Broad Institute Genome Sequencing Center for Infectious Disease"/>
            <person name="Cerqueira G."/>
            <person name="Feldgarden M."/>
            <person name="Courvalin P."/>
            <person name="Grillot-Courvalin C."/>
            <person name="Clermont D."/>
            <person name="Rocha E."/>
            <person name="Yoon E.-J."/>
            <person name="Nemec A."/>
            <person name="Young S.K."/>
            <person name="Zeng Q."/>
            <person name="Gargeya S."/>
            <person name="Fitzgerald M."/>
            <person name="Abouelleil A."/>
            <person name="Alvarado L."/>
            <person name="Berlin A.M."/>
            <person name="Chapman S.B."/>
            <person name="Gainer-Dewar J."/>
            <person name="Goldberg J."/>
            <person name="Gnerre S."/>
            <person name="Griggs A."/>
            <person name="Gujja S."/>
            <person name="Hansen M."/>
            <person name="Howarth C."/>
            <person name="Imamovic A."/>
            <person name="Ireland A."/>
            <person name="Larimer J."/>
            <person name="McCowan C."/>
            <person name="Murphy C."/>
            <person name="Pearson M."/>
            <person name="Poon T.W."/>
            <person name="Priest M."/>
            <person name="Roberts A."/>
            <person name="Saif S."/>
            <person name="Shea T."/>
            <person name="Sykes S."/>
            <person name="Wortman J."/>
            <person name="Nusbaum C."/>
            <person name="Birren B."/>
        </authorList>
    </citation>
    <scope>NUCLEOTIDE SEQUENCE [LARGE SCALE GENOMIC DNA]</scope>
    <source>
        <strain evidence="6 7">CIP 110357</strain>
    </source>
</reference>
<dbReference type="AlphaFoldDB" id="V2URH6"/>
<dbReference type="GO" id="GO:0016020">
    <property type="term" value="C:membrane"/>
    <property type="evidence" value="ECO:0007669"/>
    <property type="project" value="UniProtKB-SubCell"/>
</dbReference>
<dbReference type="PANTHER" id="PTHR34001:SF3">
    <property type="entry name" value="BLL7405 PROTEIN"/>
    <property type="match status" value="1"/>
</dbReference>
<dbReference type="PANTHER" id="PTHR34001">
    <property type="entry name" value="BLL7405 PROTEIN"/>
    <property type="match status" value="1"/>
</dbReference>
<dbReference type="SUPFAM" id="SSF56925">
    <property type="entry name" value="OMPA-like"/>
    <property type="match status" value="1"/>
</dbReference>